<dbReference type="GO" id="GO:0006508">
    <property type="term" value="P:proteolysis"/>
    <property type="evidence" value="ECO:0007669"/>
    <property type="project" value="InterPro"/>
</dbReference>
<proteinExistence type="predicted"/>
<feature type="compositionally biased region" description="Basic residues" evidence="1">
    <location>
        <begin position="273"/>
        <end position="289"/>
    </location>
</feature>
<sequence length="310" mass="34836">MVKTMPKIGEPSVPREEKIDTNLLDEAVYDQIHEEVPEGVSNENFDIIQSILVPRRRKKQDRDAFRYRTQRPDETAQRFAAKLRKLAALASPQLAVRNSFAERSPESLKGTIDLATSLEEPPVATNVPPNLNAPTNSPSDLSQRPRQHAGRRRQPRDRRVLPWVARENAENPSSSESRQDAYLPFVFPCLFHVSLPTIIGSTNGDNGRMLADTGSAVTLVRDAPAIPRQRIPPGRQLWAANNTKIITLGSTVVTFQIGTQTDPRSDGGTRPTVGRHPRDRFPHPPRVHRKHDTEPIVHQRRTCTIRPNDP</sequence>
<dbReference type="InterPro" id="IPR001969">
    <property type="entry name" value="Aspartic_peptidase_AS"/>
</dbReference>
<evidence type="ECO:0000256" key="1">
    <source>
        <dbReference type="SAM" id="MobiDB-lite"/>
    </source>
</evidence>
<evidence type="ECO:0000313" key="2">
    <source>
        <dbReference type="EMBL" id="VDP94906.1"/>
    </source>
</evidence>
<accession>A0A183BEG8</accession>
<feature type="region of interest" description="Disordered" evidence="1">
    <location>
        <begin position="258"/>
        <end position="289"/>
    </location>
</feature>
<dbReference type="Proteomes" id="UP000272942">
    <property type="component" value="Unassembled WGS sequence"/>
</dbReference>
<protein>
    <submittedName>
        <fullName evidence="4">Peptidase A2 domain-containing protein</fullName>
    </submittedName>
</protein>
<dbReference type="OrthoDB" id="8047091at2759"/>
<dbReference type="PROSITE" id="PS00141">
    <property type="entry name" value="ASP_PROTEASE"/>
    <property type="match status" value="1"/>
</dbReference>
<reference evidence="4" key="1">
    <citation type="submission" date="2016-06" db="UniProtKB">
        <authorList>
            <consortium name="WormBaseParasite"/>
        </authorList>
    </citation>
    <scope>IDENTIFICATION</scope>
</reference>
<gene>
    <name evidence="2" type="ORF">ECPE_LOCUS17604</name>
</gene>
<dbReference type="GO" id="GO:0004190">
    <property type="term" value="F:aspartic-type endopeptidase activity"/>
    <property type="evidence" value="ECO:0007669"/>
    <property type="project" value="InterPro"/>
</dbReference>
<dbReference type="EMBL" id="UZAN01070244">
    <property type="protein sequence ID" value="VDP94906.1"/>
    <property type="molecule type" value="Genomic_DNA"/>
</dbReference>
<keyword evidence="3" id="KW-1185">Reference proteome</keyword>
<feature type="region of interest" description="Disordered" evidence="1">
    <location>
        <begin position="121"/>
        <end position="177"/>
    </location>
</feature>
<dbReference type="AlphaFoldDB" id="A0A183BEG8"/>
<evidence type="ECO:0000313" key="4">
    <source>
        <dbReference type="WBParaSite" id="ECPE_0001764801-mRNA-1"/>
    </source>
</evidence>
<feature type="compositionally biased region" description="Basic residues" evidence="1">
    <location>
        <begin position="145"/>
        <end position="156"/>
    </location>
</feature>
<dbReference type="WBParaSite" id="ECPE_0001764801-mRNA-1">
    <property type="protein sequence ID" value="ECPE_0001764801-mRNA-1"/>
    <property type="gene ID" value="ECPE_0001764801"/>
</dbReference>
<name>A0A183BEG8_9TREM</name>
<feature type="compositionally biased region" description="Polar residues" evidence="1">
    <location>
        <begin position="127"/>
        <end position="142"/>
    </location>
</feature>
<evidence type="ECO:0000313" key="3">
    <source>
        <dbReference type="Proteomes" id="UP000272942"/>
    </source>
</evidence>
<organism evidence="4">
    <name type="scientific">Echinostoma caproni</name>
    <dbReference type="NCBI Taxonomy" id="27848"/>
    <lineage>
        <taxon>Eukaryota</taxon>
        <taxon>Metazoa</taxon>
        <taxon>Spiralia</taxon>
        <taxon>Lophotrochozoa</taxon>
        <taxon>Platyhelminthes</taxon>
        <taxon>Trematoda</taxon>
        <taxon>Digenea</taxon>
        <taxon>Plagiorchiida</taxon>
        <taxon>Echinostomata</taxon>
        <taxon>Echinostomatoidea</taxon>
        <taxon>Echinostomatidae</taxon>
        <taxon>Echinostoma</taxon>
    </lineage>
</organism>
<reference evidence="2 3" key="2">
    <citation type="submission" date="2018-11" db="EMBL/GenBank/DDBJ databases">
        <authorList>
            <consortium name="Pathogen Informatics"/>
        </authorList>
    </citation>
    <scope>NUCLEOTIDE SEQUENCE [LARGE SCALE GENOMIC DNA]</scope>
    <source>
        <strain evidence="2 3">Egypt</strain>
    </source>
</reference>